<dbReference type="PANTHER" id="PTHR42748:SF7">
    <property type="entry name" value="NMRA LIKE REDOX SENSOR 1-RELATED"/>
    <property type="match status" value="1"/>
</dbReference>
<evidence type="ECO:0000313" key="4">
    <source>
        <dbReference type="EMBL" id="KAG4413153.1"/>
    </source>
</evidence>
<keyword evidence="5" id="KW-1185">Reference proteome</keyword>
<gene>
    <name evidence="4" type="ORF">IFR04_013692</name>
</gene>
<dbReference type="Proteomes" id="UP000664132">
    <property type="component" value="Unassembled WGS sequence"/>
</dbReference>
<dbReference type="Gene3D" id="3.90.25.10">
    <property type="entry name" value="UDP-galactose 4-epimerase, domain 1"/>
    <property type="match status" value="1"/>
</dbReference>
<dbReference type="InterPro" id="IPR008030">
    <property type="entry name" value="NmrA-like"/>
</dbReference>
<dbReference type="Pfam" id="PF05368">
    <property type="entry name" value="NmrA"/>
    <property type="match status" value="1"/>
</dbReference>
<proteinExistence type="inferred from homology"/>
<dbReference type="AlphaFoldDB" id="A0A8H7T6B6"/>
<accession>A0A8H7T6B6</accession>
<keyword evidence="2" id="KW-0521">NADP</keyword>
<reference evidence="4" key="1">
    <citation type="submission" date="2021-02" db="EMBL/GenBank/DDBJ databases">
        <title>Genome sequence Cadophora malorum strain M34.</title>
        <authorList>
            <person name="Stefanovic E."/>
            <person name="Vu D."/>
            <person name="Scully C."/>
            <person name="Dijksterhuis J."/>
            <person name="Roader J."/>
            <person name="Houbraken J."/>
        </authorList>
    </citation>
    <scope>NUCLEOTIDE SEQUENCE</scope>
    <source>
        <strain evidence="4">M34</strain>
    </source>
</reference>
<feature type="domain" description="NmrA-like" evidence="3">
    <location>
        <begin position="7"/>
        <end position="258"/>
    </location>
</feature>
<name>A0A8H7T6B6_9HELO</name>
<evidence type="ECO:0000256" key="2">
    <source>
        <dbReference type="ARBA" id="ARBA00022857"/>
    </source>
</evidence>
<feature type="non-terminal residue" evidence="4">
    <location>
        <position position="1"/>
    </location>
</feature>
<dbReference type="Gene3D" id="3.40.50.720">
    <property type="entry name" value="NAD(P)-binding Rossmann-like Domain"/>
    <property type="match status" value="1"/>
</dbReference>
<comment type="caution">
    <text evidence="4">The sequence shown here is derived from an EMBL/GenBank/DDBJ whole genome shotgun (WGS) entry which is preliminary data.</text>
</comment>
<evidence type="ECO:0000259" key="3">
    <source>
        <dbReference type="Pfam" id="PF05368"/>
    </source>
</evidence>
<evidence type="ECO:0000256" key="1">
    <source>
        <dbReference type="ARBA" id="ARBA00006328"/>
    </source>
</evidence>
<dbReference type="SUPFAM" id="SSF51735">
    <property type="entry name" value="NAD(P)-binding Rossmann-fold domains"/>
    <property type="match status" value="1"/>
</dbReference>
<organism evidence="4 5">
    <name type="scientific">Cadophora malorum</name>
    <dbReference type="NCBI Taxonomy" id="108018"/>
    <lineage>
        <taxon>Eukaryota</taxon>
        <taxon>Fungi</taxon>
        <taxon>Dikarya</taxon>
        <taxon>Ascomycota</taxon>
        <taxon>Pezizomycotina</taxon>
        <taxon>Leotiomycetes</taxon>
        <taxon>Helotiales</taxon>
        <taxon>Ploettnerulaceae</taxon>
        <taxon>Cadophora</taxon>
    </lineage>
</organism>
<dbReference type="InterPro" id="IPR051164">
    <property type="entry name" value="NmrA-like_oxidored"/>
</dbReference>
<dbReference type="OrthoDB" id="3358371at2759"/>
<dbReference type="EMBL" id="JAFJYH010000330">
    <property type="protein sequence ID" value="KAG4413153.1"/>
    <property type="molecule type" value="Genomic_DNA"/>
</dbReference>
<comment type="similarity">
    <text evidence="1">Belongs to the NmrA-type oxidoreductase family.</text>
</comment>
<protein>
    <recommendedName>
        <fullName evidence="3">NmrA-like domain-containing protein</fullName>
    </recommendedName>
</protein>
<dbReference type="PANTHER" id="PTHR42748">
    <property type="entry name" value="NITROGEN METABOLITE REPRESSION PROTEIN NMRA FAMILY MEMBER"/>
    <property type="match status" value="1"/>
</dbReference>
<evidence type="ECO:0000313" key="5">
    <source>
        <dbReference type="Proteomes" id="UP000664132"/>
    </source>
</evidence>
<sequence length="320" mass="35359">MGEIRIVAVMGATGRQGRGVVDALTFNKGNIEYQVRPLTRSCTSKLAQNFERDYPSLKLTKWDPLDRSTLEKCFEGCYGAFVDSGILYEPGMELDDWLSAELQLGDLIRQAAEHANLNHIVYPTFPSVSKASNNSIQIRHFEIKHQIGLQLRASKVPSTMLCPGPFYTDFHDMGYASFDSAAGVVIFSTPAAPEKRMGWSDPGHDIGWFTRAVLDAGHGKLKDLENVPVCGQSLTYEELASKFSAVTGVKAEYRQCSVDEFGEREGARGVGGKGMEARQLGKWLAVAPDGKTCYGTIDMDVLEVVERTLNIKAQSWEMFL</sequence>
<dbReference type="InterPro" id="IPR036291">
    <property type="entry name" value="NAD(P)-bd_dom_sf"/>
</dbReference>